<dbReference type="EMBL" id="CAJVPL010003846">
    <property type="protein sequence ID" value="CAG8639404.1"/>
    <property type="molecule type" value="Genomic_DNA"/>
</dbReference>
<accession>A0A9N9GWE2</accession>
<feature type="region of interest" description="Disordered" evidence="3">
    <location>
        <begin position="1"/>
        <end position="33"/>
    </location>
</feature>
<name>A0A9N9GWE2_9GLOM</name>
<sequence>MTIPTPPPQIQYYQHPQSQSQPQQQSQENEKKSTEYLESIAMRLGYSDSAFRNPDALENFIEDELYSRLGHANYHIKKESFGQVREVNTRVITRASTLGAKKVYATNKLTKKPAKKPTKVTKVIYKCSNCGKIGHRKNMCPGGTKSKKVNYTYQSEPENSDDEEVVILEDDESEDEEEVKEEITSDNESQSCFNVKKSQIPVKKKSSIKKKSIVTLEQEVFLESLKHMISELISHCPKEILIEVRTFLNSLFIKMKDQFDLHYGEKYTVKERNKGSDSSDLIPPSEKLSYNKDTEYHSLNHAIKVYQGAQIRRNWPNLFEIDFLNISEPNNVATISCRIDDLIIPHAILDTGADSSMFTDNIPEYLEIKIDKKNVHKLTGAVEDSQSVGTSYNIPITIGSGEDSITVYEDISVIPTKKDRNGNDISIMILGTKWQYRAGWDPIVKGEFTATYNGKTITIPLSTQKKRLIKTEKWLDMALNAGKVLAERYSQLTEIMMDL</sequence>
<evidence type="ECO:0000313" key="5">
    <source>
        <dbReference type="EMBL" id="CAG8639404.1"/>
    </source>
</evidence>
<evidence type="ECO:0000256" key="1">
    <source>
        <dbReference type="ARBA" id="ARBA00022750"/>
    </source>
</evidence>
<feature type="compositionally biased region" description="Low complexity" evidence="3">
    <location>
        <begin position="10"/>
        <end position="27"/>
    </location>
</feature>
<evidence type="ECO:0000256" key="3">
    <source>
        <dbReference type="SAM" id="MobiDB-lite"/>
    </source>
</evidence>
<evidence type="ECO:0000256" key="2">
    <source>
        <dbReference type="PROSITE-ProRule" id="PRU00047"/>
    </source>
</evidence>
<reference evidence="5" key="1">
    <citation type="submission" date="2021-06" db="EMBL/GenBank/DDBJ databases">
        <authorList>
            <person name="Kallberg Y."/>
            <person name="Tangrot J."/>
            <person name="Rosling A."/>
        </authorList>
    </citation>
    <scope>NUCLEOTIDE SEQUENCE</scope>
    <source>
        <strain evidence="5">MT106</strain>
    </source>
</reference>
<dbReference type="GO" id="GO:0006508">
    <property type="term" value="P:proteolysis"/>
    <property type="evidence" value="ECO:0007669"/>
    <property type="project" value="InterPro"/>
</dbReference>
<keyword evidence="1" id="KW-0645">Protease</keyword>
<dbReference type="PROSITE" id="PS00141">
    <property type="entry name" value="ASP_PROTEASE"/>
    <property type="match status" value="1"/>
</dbReference>
<organism evidence="5 6">
    <name type="scientific">Ambispora gerdemannii</name>
    <dbReference type="NCBI Taxonomy" id="144530"/>
    <lineage>
        <taxon>Eukaryota</taxon>
        <taxon>Fungi</taxon>
        <taxon>Fungi incertae sedis</taxon>
        <taxon>Mucoromycota</taxon>
        <taxon>Glomeromycotina</taxon>
        <taxon>Glomeromycetes</taxon>
        <taxon>Archaeosporales</taxon>
        <taxon>Ambisporaceae</taxon>
        <taxon>Ambispora</taxon>
    </lineage>
</organism>
<dbReference type="InterPro" id="IPR021109">
    <property type="entry name" value="Peptidase_aspartic_dom_sf"/>
</dbReference>
<dbReference type="GO" id="GO:0008270">
    <property type="term" value="F:zinc ion binding"/>
    <property type="evidence" value="ECO:0007669"/>
    <property type="project" value="UniProtKB-KW"/>
</dbReference>
<comment type="caution">
    <text evidence="5">The sequence shown here is derived from an EMBL/GenBank/DDBJ whole genome shotgun (WGS) entry which is preliminary data.</text>
</comment>
<keyword evidence="2" id="KW-0863">Zinc-finger</keyword>
<keyword evidence="6" id="KW-1185">Reference proteome</keyword>
<dbReference type="OrthoDB" id="2430591at2759"/>
<keyword evidence="2" id="KW-0479">Metal-binding</keyword>
<dbReference type="GO" id="GO:0003676">
    <property type="term" value="F:nucleic acid binding"/>
    <property type="evidence" value="ECO:0007669"/>
    <property type="project" value="InterPro"/>
</dbReference>
<dbReference type="GO" id="GO:0004190">
    <property type="term" value="F:aspartic-type endopeptidase activity"/>
    <property type="evidence" value="ECO:0007669"/>
    <property type="project" value="UniProtKB-KW"/>
</dbReference>
<keyword evidence="1" id="KW-0378">Hydrolase</keyword>
<dbReference type="InterPro" id="IPR001878">
    <property type="entry name" value="Znf_CCHC"/>
</dbReference>
<protein>
    <submittedName>
        <fullName evidence="5">1991_t:CDS:1</fullName>
    </submittedName>
</protein>
<dbReference type="InterPro" id="IPR001969">
    <property type="entry name" value="Aspartic_peptidase_AS"/>
</dbReference>
<dbReference type="AlphaFoldDB" id="A0A9N9GWE2"/>
<keyword evidence="2" id="KW-0862">Zinc</keyword>
<feature type="domain" description="CCHC-type" evidence="4">
    <location>
        <begin position="126"/>
        <end position="141"/>
    </location>
</feature>
<evidence type="ECO:0000313" key="6">
    <source>
        <dbReference type="Proteomes" id="UP000789831"/>
    </source>
</evidence>
<keyword evidence="1" id="KW-0064">Aspartyl protease</keyword>
<dbReference type="Gene3D" id="2.40.70.10">
    <property type="entry name" value="Acid Proteases"/>
    <property type="match status" value="1"/>
</dbReference>
<dbReference type="PROSITE" id="PS50158">
    <property type="entry name" value="ZF_CCHC"/>
    <property type="match status" value="1"/>
</dbReference>
<dbReference type="Proteomes" id="UP000789831">
    <property type="component" value="Unassembled WGS sequence"/>
</dbReference>
<proteinExistence type="predicted"/>
<evidence type="ECO:0000259" key="4">
    <source>
        <dbReference type="PROSITE" id="PS50158"/>
    </source>
</evidence>
<gene>
    <name evidence="5" type="ORF">AGERDE_LOCUS10905</name>
</gene>